<protein>
    <submittedName>
        <fullName evidence="2">Uncharacterized protein</fullName>
    </submittedName>
</protein>
<comment type="caution">
    <text evidence="2">The sequence shown here is derived from an EMBL/GenBank/DDBJ whole genome shotgun (WGS) entry which is preliminary data.</text>
</comment>
<dbReference type="STRING" id="180088.A0A1J8QXX8"/>
<name>A0A1J8QXX8_9AGAM</name>
<dbReference type="Proteomes" id="UP000183567">
    <property type="component" value="Unassembled WGS sequence"/>
</dbReference>
<dbReference type="OrthoDB" id="3358078at2759"/>
<organism evidence="2 3">
    <name type="scientific">Rhizopogon vesiculosus</name>
    <dbReference type="NCBI Taxonomy" id="180088"/>
    <lineage>
        <taxon>Eukaryota</taxon>
        <taxon>Fungi</taxon>
        <taxon>Dikarya</taxon>
        <taxon>Basidiomycota</taxon>
        <taxon>Agaricomycotina</taxon>
        <taxon>Agaricomycetes</taxon>
        <taxon>Agaricomycetidae</taxon>
        <taxon>Boletales</taxon>
        <taxon>Suillineae</taxon>
        <taxon>Rhizopogonaceae</taxon>
        <taxon>Rhizopogon</taxon>
    </lineage>
</organism>
<evidence type="ECO:0000313" key="2">
    <source>
        <dbReference type="EMBL" id="OJA18344.1"/>
    </source>
</evidence>
<sequence>MFENILSRLPNQSTYVSNLFRIAEAIVLASEKLNALLRAGTNRALEQQIDAKVNDETRGEEPASEIWTRVGGKYRESLPVSDEVVQGVFARPPSSQDRDLDLDQPSSRNALPPALLSATRRLFTPREHREQHITFDSIDLSLAYEPSPTSAARDVPGGRHRPIPALVIPPHLLTLPPESLLRK</sequence>
<reference evidence="2 3" key="1">
    <citation type="submission" date="2016-03" db="EMBL/GenBank/DDBJ databases">
        <title>Comparative genomics of the ectomycorrhizal sister species Rhizopogon vinicolor and Rhizopogon vesiculosus (Basidiomycota: Boletales) reveals a divergence of the mating type B locus.</title>
        <authorList>
            <person name="Mujic A.B."/>
            <person name="Kuo A."/>
            <person name="Tritt A."/>
            <person name="Lipzen A."/>
            <person name="Chen C."/>
            <person name="Johnson J."/>
            <person name="Sharma A."/>
            <person name="Barry K."/>
            <person name="Grigoriev I.V."/>
            <person name="Spatafora J.W."/>
        </authorList>
    </citation>
    <scope>NUCLEOTIDE SEQUENCE [LARGE SCALE GENOMIC DNA]</scope>
    <source>
        <strain evidence="2 3">AM-OR11-056</strain>
    </source>
</reference>
<gene>
    <name evidence="2" type="ORF">AZE42_09848</name>
</gene>
<dbReference type="AlphaFoldDB" id="A0A1J8QXX8"/>
<accession>A0A1J8QXX8</accession>
<evidence type="ECO:0000256" key="1">
    <source>
        <dbReference type="SAM" id="MobiDB-lite"/>
    </source>
</evidence>
<evidence type="ECO:0000313" key="3">
    <source>
        <dbReference type="Proteomes" id="UP000183567"/>
    </source>
</evidence>
<keyword evidence="3" id="KW-1185">Reference proteome</keyword>
<proteinExistence type="predicted"/>
<dbReference type="EMBL" id="LVVM01001536">
    <property type="protein sequence ID" value="OJA18344.1"/>
    <property type="molecule type" value="Genomic_DNA"/>
</dbReference>
<feature type="region of interest" description="Disordered" evidence="1">
    <location>
        <begin position="89"/>
        <end position="113"/>
    </location>
</feature>